<feature type="chain" id="PRO_5020238473" description="Common pilus major fimbrillin subunit EcpA" evidence="8">
    <location>
        <begin position="23"/>
        <end position="209"/>
    </location>
</feature>
<keyword evidence="4 8" id="KW-0732">Signal</keyword>
<dbReference type="RefSeq" id="WP_137269202.1">
    <property type="nucleotide sequence ID" value="NZ_CP101613.1"/>
</dbReference>
<accession>A0A4U3FAD6</accession>
<evidence type="ECO:0000256" key="3">
    <source>
        <dbReference type="ARBA" id="ARBA00014507"/>
    </source>
</evidence>
<dbReference type="Gene3D" id="2.60.40.3290">
    <property type="entry name" value="Fimbrial protein EcpA"/>
    <property type="match status" value="1"/>
</dbReference>
<name>A0A4U3FAD6_9GAMM</name>
<organism evidence="9 10">
    <name type="scientific">Erwinia persicina</name>
    <dbReference type="NCBI Taxonomy" id="55211"/>
    <lineage>
        <taxon>Bacteria</taxon>
        <taxon>Pseudomonadati</taxon>
        <taxon>Pseudomonadota</taxon>
        <taxon>Gammaproteobacteria</taxon>
        <taxon>Enterobacterales</taxon>
        <taxon>Erwiniaceae</taxon>
        <taxon>Erwinia</taxon>
    </lineage>
</organism>
<reference evidence="9 10" key="1">
    <citation type="journal article" date="2019" name="Sci. Rep.">
        <title>Differences in resource use lead to coexistence of seed-transmitted microbial populations.</title>
        <authorList>
            <person name="Torres-Cortes G."/>
            <person name="Garcia B.J."/>
            <person name="Compant S."/>
            <person name="Rezki S."/>
            <person name="Jones P."/>
            <person name="Preveaux A."/>
            <person name="Briand M."/>
            <person name="Roulet A."/>
            <person name="Bouchez O."/>
            <person name="Jacobson D."/>
            <person name="Barret M."/>
        </authorList>
    </citation>
    <scope>NUCLEOTIDE SEQUENCE [LARGE SCALE GENOMIC DNA]</scope>
    <source>
        <strain evidence="9 10">CFBP13511</strain>
    </source>
</reference>
<dbReference type="InterPro" id="IPR038478">
    <property type="entry name" value="Fimbrillin_EcpA_sf"/>
</dbReference>
<dbReference type="Pfam" id="PF16449">
    <property type="entry name" value="MatB"/>
    <property type="match status" value="1"/>
</dbReference>
<protein>
    <recommendedName>
        <fullName evidence="3">Common pilus major fimbrillin subunit EcpA</fullName>
    </recommendedName>
    <alternativeName>
        <fullName evidence="7">MatB fimbrillin</fullName>
    </alternativeName>
</protein>
<evidence type="ECO:0000256" key="6">
    <source>
        <dbReference type="ARBA" id="ARBA00026091"/>
    </source>
</evidence>
<dbReference type="GO" id="GO:0009289">
    <property type="term" value="C:pilus"/>
    <property type="evidence" value="ECO:0007669"/>
    <property type="project" value="UniProtKB-SubCell"/>
</dbReference>
<comment type="subcellular location">
    <subcellularLocation>
        <location evidence="1">Fimbrium</location>
    </subcellularLocation>
</comment>
<evidence type="ECO:0000256" key="4">
    <source>
        <dbReference type="ARBA" id="ARBA00022729"/>
    </source>
</evidence>
<proteinExistence type="inferred from homology"/>
<keyword evidence="5" id="KW-0281">Fimbrium</keyword>
<comment type="subunit">
    <text evidence="6">Self-associates. Forms filaments. Interacts with EcpD.</text>
</comment>
<evidence type="ECO:0000256" key="2">
    <source>
        <dbReference type="ARBA" id="ARBA00007305"/>
    </source>
</evidence>
<evidence type="ECO:0000256" key="1">
    <source>
        <dbReference type="ARBA" id="ARBA00004561"/>
    </source>
</evidence>
<evidence type="ECO:0000256" key="7">
    <source>
        <dbReference type="ARBA" id="ARBA00031192"/>
    </source>
</evidence>
<feature type="signal peptide" evidence="8">
    <location>
        <begin position="1"/>
        <end position="22"/>
    </location>
</feature>
<comment type="similarity">
    <text evidence="2">Belongs to the EcpA/MatB fimbrillin family.</text>
</comment>
<evidence type="ECO:0000256" key="5">
    <source>
        <dbReference type="ARBA" id="ARBA00023263"/>
    </source>
</evidence>
<dbReference type="EMBL" id="QGAC01000009">
    <property type="protein sequence ID" value="TKJ90334.1"/>
    <property type="molecule type" value="Genomic_DNA"/>
</dbReference>
<evidence type="ECO:0000313" key="9">
    <source>
        <dbReference type="EMBL" id="TKJ90334.1"/>
    </source>
</evidence>
<dbReference type="OrthoDB" id="6556380at2"/>
<dbReference type="Proteomes" id="UP000306393">
    <property type="component" value="Unassembled WGS sequence"/>
</dbReference>
<comment type="caution">
    <text evidence="9">The sequence shown here is derived from an EMBL/GenBank/DDBJ whole genome shotgun (WGS) entry which is preliminary data.</text>
</comment>
<gene>
    <name evidence="9" type="ORF">EpCFBP13511_10705</name>
</gene>
<sequence length="209" mass="21763">MKKLLLTVASLSLMASASSAIAAADKTVTASAVWQAEATKQSEADLVVTPIRTLQFKYSENSKSFNQDTGTFDVVIRGSHSDANAFKLEARVDDGNNVLRQVGGESTLAVGALYGSKELGSTLGGSTGVGKNADWTTLVDSSENNGSSLWALTGSAGAEAGSVFNARDNFKFIVKKATSDGTTSTSFADLSDGLWTGEVAVAFRATWSE</sequence>
<evidence type="ECO:0000313" key="10">
    <source>
        <dbReference type="Proteomes" id="UP000306393"/>
    </source>
</evidence>
<evidence type="ECO:0000256" key="8">
    <source>
        <dbReference type="SAM" id="SignalP"/>
    </source>
</evidence>
<dbReference type="AlphaFoldDB" id="A0A4U3FAD6"/>
<dbReference type="InterPro" id="IPR016514">
    <property type="entry name" value="EcpA"/>
</dbReference>